<keyword evidence="4" id="KW-0677">Repeat</keyword>
<evidence type="ECO:0000256" key="12">
    <source>
        <dbReference type="ARBA" id="ARBA00073983"/>
    </source>
</evidence>
<feature type="region of interest" description="Disordered" evidence="15">
    <location>
        <begin position="650"/>
        <end position="689"/>
    </location>
</feature>
<dbReference type="PROSITE" id="PS50280">
    <property type="entry name" value="SET"/>
    <property type="match status" value="1"/>
</dbReference>
<feature type="compositionally biased region" description="Polar residues" evidence="15">
    <location>
        <begin position="667"/>
        <end position="688"/>
    </location>
</feature>
<feature type="region of interest" description="Disordered" evidence="15">
    <location>
        <begin position="258"/>
        <end position="310"/>
    </location>
</feature>
<proteinExistence type="inferred from homology"/>
<keyword evidence="5 14" id="KW-0863">Zinc-finger</keyword>
<feature type="domain" description="C2H2-type" evidence="16">
    <location>
        <begin position="339"/>
        <end position="368"/>
    </location>
</feature>
<dbReference type="PROSITE" id="PS50157">
    <property type="entry name" value="ZINC_FINGER_C2H2_2"/>
    <property type="match status" value="8"/>
</dbReference>
<dbReference type="FunFam" id="3.30.160.60:FF:000256">
    <property type="entry name" value="PLAG1 like zinc finger 2"/>
    <property type="match status" value="1"/>
</dbReference>
<keyword evidence="9" id="KW-0010">Activator</keyword>
<evidence type="ECO:0000256" key="3">
    <source>
        <dbReference type="ARBA" id="ARBA00022723"/>
    </source>
</evidence>
<feature type="domain" description="C2H2-type" evidence="16">
    <location>
        <begin position="311"/>
        <end position="338"/>
    </location>
</feature>
<evidence type="ECO:0000256" key="15">
    <source>
        <dbReference type="SAM" id="MobiDB-lite"/>
    </source>
</evidence>
<feature type="domain" description="C2H2-type" evidence="16">
    <location>
        <begin position="398"/>
        <end position="425"/>
    </location>
</feature>
<keyword evidence="10" id="KW-0804">Transcription</keyword>
<evidence type="ECO:0000256" key="14">
    <source>
        <dbReference type="PROSITE-ProRule" id="PRU00042"/>
    </source>
</evidence>
<dbReference type="GO" id="GO:0010468">
    <property type="term" value="P:regulation of gene expression"/>
    <property type="evidence" value="ECO:0007669"/>
    <property type="project" value="UniProtKB-ARBA"/>
</dbReference>
<dbReference type="Gene3D" id="3.30.160.60">
    <property type="entry name" value="Classic Zinc Finger"/>
    <property type="match status" value="6"/>
</dbReference>
<dbReference type="InterPro" id="IPR001214">
    <property type="entry name" value="SET_dom"/>
</dbReference>
<dbReference type="PANTHER" id="PTHR16515">
    <property type="entry name" value="PR DOMAIN ZINC FINGER PROTEIN"/>
    <property type="match status" value="1"/>
</dbReference>
<dbReference type="Gene3D" id="2.170.270.10">
    <property type="entry name" value="SET domain"/>
    <property type="match status" value="1"/>
</dbReference>
<evidence type="ECO:0000256" key="4">
    <source>
        <dbReference type="ARBA" id="ARBA00022737"/>
    </source>
</evidence>
<evidence type="ECO:0000259" key="17">
    <source>
        <dbReference type="PROSITE" id="PS50280"/>
    </source>
</evidence>
<evidence type="ECO:0000256" key="7">
    <source>
        <dbReference type="ARBA" id="ARBA00023015"/>
    </source>
</evidence>
<reference evidence="18" key="1">
    <citation type="submission" date="2021-10" db="EMBL/GenBank/DDBJ databases">
        <title>Tropical sea cucumber genome reveals ecological adaptation and Cuvierian tubules defense mechanism.</title>
        <authorList>
            <person name="Chen T."/>
        </authorList>
    </citation>
    <scope>NUCLEOTIDE SEQUENCE</scope>
    <source>
        <strain evidence="18">Nanhai2018</strain>
        <tissue evidence="18">Muscle</tissue>
    </source>
</reference>
<accession>A0A9Q1BWP5</accession>
<comment type="similarity">
    <text evidence="2">Belongs to the krueppel C2H2-type zinc-finger protein family.</text>
</comment>
<comment type="caution">
    <text evidence="18">The sequence shown here is derived from an EMBL/GenBank/DDBJ whole genome shotgun (WGS) entry which is preliminary data.</text>
</comment>
<dbReference type="OrthoDB" id="3533395at2759"/>
<evidence type="ECO:0000256" key="2">
    <source>
        <dbReference type="ARBA" id="ARBA00006991"/>
    </source>
</evidence>
<dbReference type="InterPro" id="IPR050331">
    <property type="entry name" value="Zinc_finger"/>
</dbReference>
<evidence type="ECO:0000256" key="1">
    <source>
        <dbReference type="ARBA" id="ARBA00004123"/>
    </source>
</evidence>
<dbReference type="SUPFAM" id="SSF57667">
    <property type="entry name" value="beta-beta-alpha zinc fingers"/>
    <property type="match status" value="3"/>
</dbReference>
<dbReference type="FunFam" id="3.30.160.60:FF:000202">
    <property type="entry name" value="Zinc finger protein 574"/>
    <property type="match status" value="1"/>
</dbReference>
<evidence type="ECO:0000259" key="16">
    <source>
        <dbReference type="PROSITE" id="PS50157"/>
    </source>
</evidence>
<dbReference type="PROSITE" id="PS00028">
    <property type="entry name" value="ZINC_FINGER_C2H2_1"/>
    <property type="match status" value="7"/>
</dbReference>
<dbReference type="GO" id="GO:0010557">
    <property type="term" value="P:positive regulation of macromolecule biosynthetic process"/>
    <property type="evidence" value="ECO:0007669"/>
    <property type="project" value="UniProtKB-ARBA"/>
</dbReference>
<feature type="compositionally biased region" description="Basic residues" evidence="15">
    <location>
        <begin position="295"/>
        <end position="306"/>
    </location>
</feature>
<organism evidence="18 19">
    <name type="scientific">Holothuria leucospilota</name>
    <name type="common">Black long sea cucumber</name>
    <name type="synonym">Mertensiothuria leucospilota</name>
    <dbReference type="NCBI Taxonomy" id="206669"/>
    <lineage>
        <taxon>Eukaryota</taxon>
        <taxon>Metazoa</taxon>
        <taxon>Echinodermata</taxon>
        <taxon>Eleutherozoa</taxon>
        <taxon>Echinozoa</taxon>
        <taxon>Holothuroidea</taxon>
        <taxon>Aspidochirotacea</taxon>
        <taxon>Aspidochirotida</taxon>
        <taxon>Holothuriidae</taxon>
        <taxon>Holothuria</taxon>
    </lineage>
</organism>
<dbReference type="PANTHER" id="PTHR16515:SF2">
    <property type="entry name" value="PR DOMAIN ZINC FINGER PROTEIN 4"/>
    <property type="match status" value="1"/>
</dbReference>
<keyword evidence="11" id="KW-0539">Nucleus</keyword>
<sequence length="753" mass="84797">MGKEPLWCENCGAPHEGVCPIAPPLRVPLPPVRDKPIQSQARLSLPHYLDLRQVDVEANGKPVLGVFSSKVVQQRTQFGPFIAPRAPISKTNENEVHNPDKFVYKIFDKDGQEQAKLDLRDENCCSWMIFIRPARTAEEQNLVVYQFNDDLFFTSCKPIQPNCELKVYYSSDYAKLMNVKTFECDGTDSLLSIPMSQDDSTSSFVSASTYPSIEHKASTSFQYNDTNNNEAPSSSEPWKCSSCNKVFATFNQLESHHCESRKAKRGRKPKLKEGEEGPKDGEGASSSDKGPVGKAKGKGTRGRGKKESKTFPCTQCDKVFMTAEKMKTHTYLHTGERPFMCSEADCGKAFISKYKLLRHMATHSPNKMHSCTFCDKKFHRKDHLKNHLHTHDPNKVLFRCAECGKVYNTKPGYKKHIAMHAAASGELVCKICERECENTEALLQHIKSHSGKSSVTKEKKHQCEHCDRKFYTRKDVRRHMVVHTGRKDFLCQTCGQRFGRKDHLVRHTRKSHEGSDPQIRVRLGEHLQAMAVASMPNMVTSPGMTFQEPYHHSMHDTQQLLHPQIPSSSVQQEPPYPMSPPVRNRLMELLKIPPVPPSRFNNNYHPQIKVEPVMESMDSMGSCKMGSDPMTPTSVDVGHLLGFLPVNSTHMQAPHHHHQGVPPTPTSPQMMVPTTSHASLPQSTQNAPQAHLPHNVIQAHSVEHLGMPQVTAVDLHVNQMQMSSHQVSQQGLDPMHVGFLGNQALPRFHQAFQ</sequence>
<dbReference type="EMBL" id="JAIZAY010000011">
    <property type="protein sequence ID" value="KAJ8033999.1"/>
    <property type="molecule type" value="Genomic_DNA"/>
</dbReference>
<comment type="subcellular location">
    <subcellularLocation>
        <location evidence="1">Nucleus</location>
    </subcellularLocation>
</comment>
<dbReference type="Proteomes" id="UP001152320">
    <property type="component" value="Chromosome 11"/>
</dbReference>
<feature type="compositionally biased region" description="Basic and acidic residues" evidence="15">
    <location>
        <begin position="271"/>
        <end position="282"/>
    </location>
</feature>
<feature type="domain" description="C2H2-type" evidence="16">
    <location>
        <begin position="427"/>
        <end position="454"/>
    </location>
</feature>
<dbReference type="GO" id="GO:0032502">
    <property type="term" value="P:developmental process"/>
    <property type="evidence" value="ECO:0007669"/>
    <property type="project" value="UniProtKB-ARBA"/>
</dbReference>
<gene>
    <name evidence="18" type="ORF">HOLleu_24405</name>
</gene>
<dbReference type="GO" id="GO:0003677">
    <property type="term" value="F:DNA binding"/>
    <property type="evidence" value="ECO:0007669"/>
    <property type="project" value="UniProtKB-KW"/>
</dbReference>
<evidence type="ECO:0000313" key="18">
    <source>
        <dbReference type="EMBL" id="KAJ8033999.1"/>
    </source>
</evidence>
<keyword evidence="7" id="KW-0805">Transcription regulation</keyword>
<dbReference type="InterPro" id="IPR036236">
    <property type="entry name" value="Znf_C2H2_sf"/>
</dbReference>
<dbReference type="InterPro" id="IPR046341">
    <property type="entry name" value="SET_dom_sf"/>
</dbReference>
<evidence type="ECO:0000313" key="19">
    <source>
        <dbReference type="Proteomes" id="UP001152320"/>
    </source>
</evidence>
<dbReference type="FunFam" id="3.30.160.60:FF:001316">
    <property type="entry name" value="PR domain zinc finger protein 10"/>
    <property type="match status" value="1"/>
</dbReference>
<evidence type="ECO:0000256" key="13">
    <source>
        <dbReference type="ARBA" id="ARBA00081979"/>
    </source>
</evidence>
<dbReference type="FunFam" id="3.30.160.60:FF:000425">
    <property type="entry name" value="PLAG1 like zinc finger 1"/>
    <property type="match status" value="1"/>
</dbReference>
<name>A0A9Q1BWP5_HOLLE</name>
<keyword evidence="3" id="KW-0479">Metal-binding</keyword>
<keyword evidence="8" id="KW-0238">DNA-binding</keyword>
<evidence type="ECO:0000256" key="11">
    <source>
        <dbReference type="ARBA" id="ARBA00023242"/>
    </source>
</evidence>
<dbReference type="Pfam" id="PF21549">
    <property type="entry name" value="PRDM2_PR"/>
    <property type="match status" value="1"/>
</dbReference>
<dbReference type="AlphaFoldDB" id="A0A9Q1BWP5"/>
<feature type="domain" description="C2H2-type" evidence="16">
    <location>
        <begin position="369"/>
        <end position="396"/>
    </location>
</feature>
<feature type="domain" description="C2H2-type" evidence="16">
    <location>
        <begin position="489"/>
        <end position="517"/>
    </location>
</feature>
<feature type="domain" description="SET" evidence="17">
    <location>
        <begin position="47"/>
        <end position="170"/>
    </location>
</feature>
<evidence type="ECO:0000256" key="6">
    <source>
        <dbReference type="ARBA" id="ARBA00022833"/>
    </source>
</evidence>
<evidence type="ECO:0000256" key="10">
    <source>
        <dbReference type="ARBA" id="ARBA00023163"/>
    </source>
</evidence>
<dbReference type="Pfam" id="PF00096">
    <property type="entry name" value="zf-C2H2"/>
    <property type="match status" value="4"/>
</dbReference>
<evidence type="ECO:0000256" key="8">
    <source>
        <dbReference type="ARBA" id="ARBA00023125"/>
    </source>
</evidence>
<dbReference type="GO" id="GO:0005634">
    <property type="term" value="C:nucleus"/>
    <property type="evidence" value="ECO:0007669"/>
    <property type="project" value="UniProtKB-SubCell"/>
</dbReference>
<feature type="domain" description="C2H2-type" evidence="16">
    <location>
        <begin position="461"/>
        <end position="488"/>
    </location>
</feature>
<dbReference type="SMART" id="SM00355">
    <property type="entry name" value="ZnF_C2H2"/>
    <property type="match status" value="8"/>
</dbReference>
<keyword evidence="6" id="KW-0862">Zinc</keyword>
<dbReference type="FunFam" id="3.30.160.60:FF:000231">
    <property type="entry name" value="PLAG1 like zinc finger 2"/>
    <property type="match status" value="1"/>
</dbReference>
<evidence type="ECO:0000256" key="9">
    <source>
        <dbReference type="ARBA" id="ARBA00023159"/>
    </source>
</evidence>
<evidence type="ECO:0000256" key="5">
    <source>
        <dbReference type="ARBA" id="ARBA00022771"/>
    </source>
</evidence>
<dbReference type="GO" id="GO:0008270">
    <property type="term" value="F:zinc ion binding"/>
    <property type="evidence" value="ECO:0007669"/>
    <property type="project" value="UniProtKB-KW"/>
</dbReference>
<feature type="domain" description="C2H2-type" evidence="16">
    <location>
        <begin position="238"/>
        <end position="269"/>
    </location>
</feature>
<keyword evidence="19" id="KW-1185">Reference proteome</keyword>
<dbReference type="InterPro" id="IPR013087">
    <property type="entry name" value="Znf_C2H2_type"/>
</dbReference>
<protein>
    <recommendedName>
        <fullName evidence="12">Zinc finger protein PLAG1</fullName>
    </recommendedName>
    <alternativeName>
        <fullName evidence="13">Pleiomorphic adenoma gene 1 protein</fullName>
    </alternativeName>
</protein>